<dbReference type="GO" id="GO:0004930">
    <property type="term" value="F:G protein-coupled receptor activity"/>
    <property type="evidence" value="ECO:0007669"/>
    <property type="project" value="InterPro"/>
</dbReference>
<keyword evidence="9" id="KW-1185">Reference proteome</keyword>
<dbReference type="Proteomes" id="UP000736672">
    <property type="component" value="Unassembled WGS sequence"/>
</dbReference>
<evidence type="ECO:0000259" key="6">
    <source>
        <dbReference type="PROSITE" id="PS50261"/>
    </source>
</evidence>
<dbReference type="AlphaFoldDB" id="A0A9P9G1K5"/>
<evidence type="ECO:0000256" key="2">
    <source>
        <dbReference type="ARBA" id="ARBA00022692"/>
    </source>
</evidence>
<evidence type="ECO:0000256" key="4">
    <source>
        <dbReference type="ARBA" id="ARBA00023136"/>
    </source>
</evidence>
<organism evidence="8 9">
    <name type="scientific">Fusarium solani</name>
    <name type="common">Filamentous fungus</name>
    <dbReference type="NCBI Taxonomy" id="169388"/>
    <lineage>
        <taxon>Eukaryota</taxon>
        <taxon>Fungi</taxon>
        <taxon>Dikarya</taxon>
        <taxon>Ascomycota</taxon>
        <taxon>Pezizomycotina</taxon>
        <taxon>Sordariomycetes</taxon>
        <taxon>Hypocreomycetidae</taxon>
        <taxon>Hypocreales</taxon>
        <taxon>Nectriaceae</taxon>
        <taxon>Fusarium</taxon>
        <taxon>Fusarium solani species complex</taxon>
    </lineage>
</organism>
<dbReference type="GO" id="GO:0007166">
    <property type="term" value="P:cell surface receptor signaling pathway"/>
    <property type="evidence" value="ECO:0007669"/>
    <property type="project" value="InterPro"/>
</dbReference>
<keyword evidence="3 5" id="KW-1133">Transmembrane helix</keyword>
<comment type="subcellular location">
    <subcellularLocation>
        <location evidence="1">Membrane</location>
        <topology evidence="1">Multi-pass membrane protein</topology>
    </subcellularLocation>
</comment>
<dbReference type="SUPFAM" id="SSF81321">
    <property type="entry name" value="Family A G protein-coupled receptor-like"/>
    <property type="match status" value="1"/>
</dbReference>
<feature type="transmembrane region" description="Helical" evidence="5">
    <location>
        <begin position="55"/>
        <end position="73"/>
    </location>
</feature>
<keyword evidence="2 5" id="KW-0812">Transmembrane</keyword>
<dbReference type="GO" id="GO:0007189">
    <property type="term" value="P:adenylate cyclase-activating G protein-coupled receptor signaling pathway"/>
    <property type="evidence" value="ECO:0007669"/>
    <property type="project" value="TreeGrafter"/>
</dbReference>
<feature type="transmembrane region" description="Helical" evidence="5">
    <location>
        <begin position="128"/>
        <end position="148"/>
    </location>
</feature>
<protein>
    <recommendedName>
        <fullName evidence="10">G-protein coupled receptors family 2 profile 2 domain-containing protein</fullName>
    </recommendedName>
</protein>
<feature type="transmembrane region" description="Helical" evidence="5">
    <location>
        <begin position="20"/>
        <end position="43"/>
    </location>
</feature>
<comment type="caution">
    <text evidence="8">The sequence shown here is derived from an EMBL/GenBank/DDBJ whole genome shotgun (WGS) entry which is preliminary data.</text>
</comment>
<evidence type="ECO:0000256" key="5">
    <source>
        <dbReference type="SAM" id="Phobius"/>
    </source>
</evidence>
<dbReference type="OrthoDB" id="18453at2759"/>
<feature type="transmembrane region" description="Helical" evidence="5">
    <location>
        <begin position="353"/>
        <end position="373"/>
    </location>
</feature>
<evidence type="ECO:0000313" key="9">
    <source>
        <dbReference type="Proteomes" id="UP000736672"/>
    </source>
</evidence>
<dbReference type="PROSITE" id="PS50261">
    <property type="entry name" value="G_PROTEIN_RECEP_F2_4"/>
    <property type="match status" value="1"/>
</dbReference>
<dbReference type="PANTHER" id="PTHR23112:SF22">
    <property type="entry name" value="G-PROTEIN COUPLED RECEPTOR"/>
    <property type="match status" value="1"/>
</dbReference>
<evidence type="ECO:0000256" key="3">
    <source>
        <dbReference type="ARBA" id="ARBA00022989"/>
    </source>
</evidence>
<gene>
    <name evidence="8" type="ORF">B0J15DRAFT_433575</name>
</gene>
<feature type="transmembrane region" description="Helical" evidence="5">
    <location>
        <begin position="311"/>
        <end position="333"/>
    </location>
</feature>
<keyword evidence="4 5" id="KW-0472">Membrane</keyword>
<dbReference type="PROSITE" id="PS50262">
    <property type="entry name" value="G_PROTEIN_RECEP_F1_2"/>
    <property type="match status" value="1"/>
</dbReference>
<sequence>MEARRELVPASADAPPTRAIYVLERVFSVPSLIGSLLIITTFCRARGFRKPINRLIFYATFGNIMSNVGVIMADEFLYNPTKAGCQLQAFLIQMFMPADAYWSLVMAINVYLTIYHKYDAQRLQRVEVIYLLCCYGLPFIPALTFIFINDPEKGTFYGPARLWCWVTPKWVLVAMAVLHCPVWVAIVITFAIYFRAGSEILRVRSSLRSLSNRSQDGHQLDDNETAFTKTAEVVIPPAALPYLHPRAPHSSTLHRPSVSSVTVSTRARQVETYEQKDVESSKQTCDIREIENATQQGRKGRRHRAASDTDTAVWSYVKCTLLFFTALLVTWIPTTLNRLIALVNGSNLAGLEILTAIVLPLQGFFNAVIYAYTSREEFKGIWRDIRTRLPSWEGDETWNSTRGGNLCLVQLHAPVHSRSDREAETESTRRLAQ</sequence>
<accession>A0A9P9G1K5</accession>
<feature type="domain" description="G-protein coupled receptors family 1 profile" evidence="7">
    <location>
        <begin position="34"/>
        <end position="370"/>
    </location>
</feature>
<dbReference type="EMBL" id="JAGTJS010000033">
    <property type="protein sequence ID" value="KAH7231469.1"/>
    <property type="molecule type" value="Genomic_DNA"/>
</dbReference>
<dbReference type="PANTHER" id="PTHR23112">
    <property type="entry name" value="G PROTEIN-COUPLED RECEPTOR 157-RELATED"/>
    <property type="match status" value="1"/>
</dbReference>
<evidence type="ECO:0000313" key="8">
    <source>
        <dbReference type="EMBL" id="KAH7231469.1"/>
    </source>
</evidence>
<dbReference type="Pfam" id="PF00001">
    <property type="entry name" value="7tm_1"/>
    <property type="match status" value="1"/>
</dbReference>
<evidence type="ECO:0000259" key="7">
    <source>
        <dbReference type="PROSITE" id="PS50262"/>
    </source>
</evidence>
<proteinExistence type="predicted"/>
<dbReference type="Gene3D" id="1.20.1070.10">
    <property type="entry name" value="Rhodopsin 7-helix transmembrane proteins"/>
    <property type="match status" value="1"/>
</dbReference>
<evidence type="ECO:0000256" key="1">
    <source>
        <dbReference type="ARBA" id="ARBA00004141"/>
    </source>
</evidence>
<reference evidence="8" key="1">
    <citation type="journal article" date="2021" name="Nat. Commun.">
        <title>Genetic determinants of endophytism in the Arabidopsis root mycobiome.</title>
        <authorList>
            <person name="Mesny F."/>
            <person name="Miyauchi S."/>
            <person name="Thiergart T."/>
            <person name="Pickel B."/>
            <person name="Atanasova L."/>
            <person name="Karlsson M."/>
            <person name="Huettel B."/>
            <person name="Barry K.W."/>
            <person name="Haridas S."/>
            <person name="Chen C."/>
            <person name="Bauer D."/>
            <person name="Andreopoulos W."/>
            <person name="Pangilinan J."/>
            <person name="LaButti K."/>
            <person name="Riley R."/>
            <person name="Lipzen A."/>
            <person name="Clum A."/>
            <person name="Drula E."/>
            <person name="Henrissat B."/>
            <person name="Kohler A."/>
            <person name="Grigoriev I.V."/>
            <person name="Martin F.M."/>
            <person name="Hacquard S."/>
        </authorList>
    </citation>
    <scope>NUCLEOTIDE SEQUENCE</scope>
    <source>
        <strain evidence="8">FSSC 5 MPI-SDFR-AT-0091</strain>
    </source>
</reference>
<feature type="domain" description="G-protein coupled receptors family 2 profile 2" evidence="6">
    <location>
        <begin position="17"/>
        <end position="374"/>
    </location>
</feature>
<dbReference type="GO" id="GO:0005886">
    <property type="term" value="C:plasma membrane"/>
    <property type="evidence" value="ECO:0007669"/>
    <property type="project" value="TreeGrafter"/>
</dbReference>
<feature type="transmembrane region" description="Helical" evidence="5">
    <location>
        <begin position="100"/>
        <end position="116"/>
    </location>
</feature>
<feature type="transmembrane region" description="Helical" evidence="5">
    <location>
        <begin position="170"/>
        <end position="194"/>
    </location>
</feature>
<name>A0A9P9G1K5_FUSSL</name>
<dbReference type="InterPro" id="IPR017981">
    <property type="entry name" value="GPCR_2-like_7TM"/>
</dbReference>
<evidence type="ECO:0008006" key="10">
    <source>
        <dbReference type="Google" id="ProtNLM"/>
    </source>
</evidence>
<dbReference type="InterPro" id="IPR017452">
    <property type="entry name" value="GPCR_Rhodpsn_7TM"/>
</dbReference>
<dbReference type="InterPro" id="IPR000276">
    <property type="entry name" value="GPCR_Rhodpsn"/>
</dbReference>